<protein>
    <submittedName>
        <fullName evidence="4">Uncharacterized protein</fullName>
    </submittedName>
</protein>
<evidence type="ECO:0000313" key="4">
    <source>
        <dbReference type="EMBL" id="OLP81514.1"/>
    </source>
</evidence>
<feature type="compositionally biased region" description="Basic and acidic residues" evidence="2">
    <location>
        <begin position="934"/>
        <end position="946"/>
    </location>
</feature>
<dbReference type="OrthoDB" id="435537at2759"/>
<feature type="coiled-coil region" evidence="1">
    <location>
        <begin position="659"/>
        <end position="686"/>
    </location>
</feature>
<feature type="transmembrane region" description="Helical" evidence="3">
    <location>
        <begin position="66"/>
        <end position="90"/>
    </location>
</feature>
<gene>
    <name evidence="4" type="ORF">AK812_SmicGene37940</name>
</gene>
<accession>A0A1Q9CEZ6</accession>
<dbReference type="EMBL" id="LSRX01001274">
    <property type="protein sequence ID" value="OLP81514.1"/>
    <property type="molecule type" value="Genomic_DNA"/>
</dbReference>
<keyword evidence="3" id="KW-0812">Transmembrane</keyword>
<proteinExistence type="predicted"/>
<evidence type="ECO:0000313" key="5">
    <source>
        <dbReference type="Proteomes" id="UP000186817"/>
    </source>
</evidence>
<feature type="compositionally biased region" description="Acidic residues" evidence="2">
    <location>
        <begin position="947"/>
        <end position="964"/>
    </location>
</feature>
<evidence type="ECO:0000256" key="2">
    <source>
        <dbReference type="SAM" id="MobiDB-lite"/>
    </source>
</evidence>
<feature type="transmembrane region" description="Helical" evidence="3">
    <location>
        <begin position="111"/>
        <end position="137"/>
    </location>
</feature>
<keyword evidence="1" id="KW-0175">Coiled coil</keyword>
<comment type="caution">
    <text evidence="4">The sequence shown here is derived from an EMBL/GenBank/DDBJ whole genome shotgun (WGS) entry which is preliminary data.</text>
</comment>
<feature type="region of interest" description="Disordered" evidence="2">
    <location>
        <begin position="1"/>
        <end position="42"/>
    </location>
</feature>
<dbReference type="Proteomes" id="UP000186817">
    <property type="component" value="Unassembled WGS sequence"/>
</dbReference>
<keyword evidence="3" id="KW-0472">Membrane</keyword>
<keyword evidence="3" id="KW-1133">Transmembrane helix</keyword>
<reference evidence="4 5" key="1">
    <citation type="submission" date="2016-02" db="EMBL/GenBank/DDBJ databases">
        <title>Genome analysis of coral dinoflagellate symbionts highlights evolutionary adaptations to a symbiotic lifestyle.</title>
        <authorList>
            <person name="Aranda M."/>
            <person name="Li Y."/>
            <person name="Liew Y.J."/>
            <person name="Baumgarten S."/>
            <person name="Simakov O."/>
            <person name="Wilson M."/>
            <person name="Piel J."/>
            <person name="Ashoor H."/>
            <person name="Bougouffa S."/>
            <person name="Bajic V.B."/>
            <person name="Ryu T."/>
            <person name="Ravasi T."/>
            <person name="Bayer T."/>
            <person name="Micklem G."/>
            <person name="Kim H."/>
            <person name="Bhak J."/>
            <person name="Lajeunesse T.C."/>
            <person name="Voolstra C.R."/>
        </authorList>
    </citation>
    <scope>NUCLEOTIDE SEQUENCE [LARGE SCALE GENOMIC DNA]</scope>
    <source>
        <strain evidence="4 5">CCMP2467</strain>
    </source>
</reference>
<feature type="region of interest" description="Disordered" evidence="2">
    <location>
        <begin position="929"/>
        <end position="964"/>
    </location>
</feature>
<sequence>MLSSNKRDLEAKAKLGHEDFSQAHHRLEDRRGNEVKFSDQAEAPEQKEDIVLRLWRRLPETPLPNLYWVGGIFTVIWGYRMWGAFTRLMIIRYADVNYQLRRPDVLANKVVALRFLVLPLLVVPGTALGIGGLAILFNDAEGEDRIAEEPVVQFTAEACTCCYDLDEFIQERVSRTVICLNIDISAKFEQLASEWKWSRIHFGRIDVDKSFGCSGRSISLVLSREWGNGLLGLLYGYQGNPDGQKWMLTKYMGEDAEGSNLHYVTTLISQKKYNKFLKNNQACSPSLCENCLETCLLHLNIPGAQESVKVFQEATWKLYQGDNVDRDDIGAGVASVFLQGVLQKDRDGNARTWIKAAVKAPTLHVFLDGKVVNDMAKTKLPEFNLLSEIEPERDGSGGDSENPVARLLKEQARGLRDSLQEPCSEAKRLVHDVVDPVATEMDSGPLATFARRAQTVGLLNMPKPEDVIFKRLFGLSSACELHSSVLNQSGSQASLEEGGQNVPQRMMNGAGCWHMLQILERLERMEYILASMRENQEQMAAMMTHMCRWSLAQQHRTVEMPKLRSSSLNHFANAVALFFFDEDCTVVWQRNWKVARERALAHTQSLELGADRDKHFKHVAAMASKAFRHTLIKGRWSQLGNDRVMPALDLLASALANALAEVDRSYQSADDLLQQAQQELGAASEVTSKPQLLEKLQSLLESQGLLQGCGSCGLPTRRVRQLLSFLPVARLKVYHSQDGEGLMGSGYPADLMAFLRDSSLPWKARAEVDIGDLLSEVLVNSSDPVEREGMKVECAIFVPLSDSPPEYLVRRLKLGLLSPLFAVNQLFAVSEKTDVRRTRFSRDRAVADFVCEATPMEVCVAVFNVHGAIKKEPELVDFSGIQTVKEITKLDSETRQRIWESMNVKITSPERHLVQFFSEAIQAFTTLPQSSAKPEVEENVEAKDGSESEAEEEAATDSDEDSDLQELDFYGHHMQMAWAPSV</sequence>
<organism evidence="4 5">
    <name type="scientific">Symbiodinium microadriaticum</name>
    <name type="common">Dinoflagellate</name>
    <name type="synonym">Zooxanthella microadriatica</name>
    <dbReference type="NCBI Taxonomy" id="2951"/>
    <lineage>
        <taxon>Eukaryota</taxon>
        <taxon>Sar</taxon>
        <taxon>Alveolata</taxon>
        <taxon>Dinophyceae</taxon>
        <taxon>Suessiales</taxon>
        <taxon>Symbiodiniaceae</taxon>
        <taxon>Symbiodinium</taxon>
    </lineage>
</organism>
<dbReference type="AlphaFoldDB" id="A0A1Q9CEZ6"/>
<evidence type="ECO:0000256" key="1">
    <source>
        <dbReference type="SAM" id="Coils"/>
    </source>
</evidence>
<keyword evidence="5" id="KW-1185">Reference proteome</keyword>
<name>A0A1Q9CEZ6_SYMMI</name>
<evidence type="ECO:0000256" key="3">
    <source>
        <dbReference type="SAM" id="Phobius"/>
    </source>
</evidence>